<reference evidence="1" key="1">
    <citation type="submission" date="2018-07" db="EMBL/GenBank/DDBJ databases">
        <authorList>
            <consortium name="PulseNet: The National Subtyping Network for Foodborne Disease Surveillance"/>
            <person name="Tarr C.L."/>
            <person name="Trees E."/>
            <person name="Katz L.S."/>
            <person name="Carleton-Romer H.A."/>
            <person name="Stroika S."/>
            <person name="Kucerova Z."/>
            <person name="Roache K.F."/>
            <person name="Sabol A.L."/>
            <person name="Besser J."/>
            <person name="Gerner-Smidt P."/>
        </authorList>
    </citation>
    <scope>NUCLEOTIDE SEQUENCE</scope>
    <source>
        <strain evidence="1">PNUSAS018375</strain>
    </source>
</reference>
<sequence>MGKIAGTTYFKIDGQQLSVTGGIEVPMNTKVRDDVIGLDGSVDYKETSRAPYTKVTAKVPKSFPVDKITSSDVMT</sequence>
<comment type="caution">
    <text evidence="1">The sequence shown here is derived from an EMBL/GenBank/DDBJ whole genome shotgun (WGS) entry which is preliminary data.</text>
</comment>
<gene>
    <name evidence="1" type="ORF">CHK64_25115</name>
</gene>
<feature type="non-terminal residue" evidence="1">
    <location>
        <position position="75"/>
    </location>
</feature>
<name>A0A607KNS5_SALER</name>
<dbReference type="AlphaFoldDB" id="A0A607KNS5"/>
<protein>
    <submittedName>
        <fullName evidence="1">Phage tail protein</fullName>
    </submittedName>
</protein>
<dbReference type="Pfam" id="PF10618">
    <property type="entry name" value="Tail_tube"/>
    <property type="match status" value="1"/>
</dbReference>
<dbReference type="EMBL" id="AAKRLB010000037">
    <property type="protein sequence ID" value="ECU9122054.1"/>
    <property type="molecule type" value="Genomic_DNA"/>
</dbReference>
<evidence type="ECO:0000313" key="1">
    <source>
        <dbReference type="EMBL" id="ECU9122054.1"/>
    </source>
</evidence>
<dbReference type="InterPro" id="IPR019596">
    <property type="entry name" value="Phage_Mu_GpM_tail_tub"/>
</dbReference>
<accession>A0A607KNS5</accession>
<organism evidence="1">
    <name type="scientific">Salmonella enterica</name>
    <name type="common">Salmonella choleraesuis</name>
    <dbReference type="NCBI Taxonomy" id="28901"/>
    <lineage>
        <taxon>Bacteria</taxon>
        <taxon>Pseudomonadati</taxon>
        <taxon>Pseudomonadota</taxon>
        <taxon>Gammaproteobacteria</taxon>
        <taxon>Enterobacterales</taxon>
        <taxon>Enterobacteriaceae</taxon>
        <taxon>Salmonella</taxon>
    </lineage>
</organism>
<proteinExistence type="predicted"/>